<reference evidence="4 5" key="1">
    <citation type="submission" date="2020-04" db="EMBL/GenBank/DDBJ databases">
        <title>MicrobeNet Type strains.</title>
        <authorList>
            <person name="Nicholson A.C."/>
        </authorList>
    </citation>
    <scope>NUCLEOTIDE SEQUENCE [LARGE SCALE GENOMIC DNA]</scope>
    <source>
        <strain evidence="4 5">ATCC 23612</strain>
    </source>
</reference>
<keyword evidence="4" id="KW-0808">Transferase</keyword>
<dbReference type="SMART" id="SM00827">
    <property type="entry name" value="PKS_AT"/>
    <property type="match status" value="1"/>
</dbReference>
<evidence type="ECO:0000256" key="1">
    <source>
        <dbReference type="ARBA" id="ARBA00022450"/>
    </source>
</evidence>
<name>A0A7X6MC35_9ACTN</name>
<dbReference type="InterPro" id="IPR001227">
    <property type="entry name" value="Ac_transferase_dom_sf"/>
</dbReference>
<keyword evidence="5" id="KW-1185">Reference proteome</keyword>
<evidence type="ECO:0000313" key="4">
    <source>
        <dbReference type="EMBL" id="NKY97213.1"/>
    </source>
</evidence>
<dbReference type="PANTHER" id="PTHR43775">
    <property type="entry name" value="FATTY ACID SYNTHASE"/>
    <property type="match status" value="1"/>
</dbReference>
<evidence type="ECO:0000313" key="5">
    <source>
        <dbReference type="Proteomes" id="UP000553209"/>
    </source>
</evidence>
<keyword evidence="2" id="KW-0597">Phosphoprotein</keyword>
<dbReference type="GO" id="GO:0006633">
    <property type="term" value="P:fatty acid biosynthetic process"/>
    <property type="evidence" value="ECO:0007669"/>
    <property type="project" value="TreeGrafter"/>
</dbReference>
<dbReference type="SUPFAM" id="SSF52151">
    <property type="entry name" value="FabD/lysophospholipase-like"/>
    <property type="match status" value="1"/>
</dbReference>
<dbReference type="InterPro" id="IPR016036">
    <property type="entry name" value="Malonyl_transacylase_ACP-bd"/>
</dbReference>
<dbReference type="PANTHER" id="PTHR43775:SF37">
    <property type="entry name" value="SI:DKEY-61P9.11"/>
    <property type="match status" value="1"/>
</dbReference>
<dbReference type="InterPro" id="IPR014043">
    <property type="entry name" value="Acyl_transferase_dom"/>
</dbReference>
<dbReference type="InterPro" id="IPR050091">
    <property type="entry name" value="PKS_NRPS_Biosynth_Enz"/>
</dbReference>
<dbReference type="GO" id="GO:0004312">
    <property type="term" value="F:fatty acid synthase activity"/>
    <property type="evidence" value="ECO:0007669"/>
    <property type="project" value="TreeGrafter"/>
</dbReference>
<feature type="domain" description="Malonyl-CoA:ACP transacylase (MAT)" evidence="3">
    <location>
        <begin position="1"/>
        <end position="285"/>
    </location>
</feature>
<gene>
    <name evidence="4" type="ORF">HGB44_05930</name>
</gene>
<dbReference type="EMBL" id="JAAXPG010000004">
    <property type="protein sequence ID" value="NKY97213.1"/>
    <property type="molecule type" value="Genomic_DNA"/>
</dbReference>
<dbReference type="SUPFAM" id="SSF55048">
    <property type="entry name" value="Probable ACP-binding domain of malonyl-CoA ACP transacylase"/>
    <property type="match status" value="1"/>
</dbReference>
<sequence>MGAGLYGGEPVFSATMDEFFARTGSRGSLLRDVWLSPSPGAALDESAHSQPLLFAVGHALGRAVTARMDVDALLGHSVGELAAAATAGVFTTAEGAGLMEARSRALRLAPEGGMLVVAAAPDQLREHMPDGVVVGALNNPRQTVLCGPRRSLRALAGRLLAKGFACDFARSSHAFHSPLCTPSAQEFEKAFDGVALARPVPPVHSARHGGVVTDRQAVSGAFWARQLDHPVLFSAAADGLLAHGRHLILEAGPRGSCVSLLKRNRLLRATRSRVEPLLAATEDGDALAAFELAVNLAAETRNVSSERSPNAEL</sequence>
<protein>
    <submittedName>
        <fullName evidence="4">Acyltransferase domain-containing protein</fullName>
    </submittedName>
</protein>
<dbReference type="AlphaFoldDB" id="A0A7X6MC35"/>
<organism evidence="4 5">
    <name type="scientific">Nocardiopsis alborubida</name>
    <dbReference type="NCBI Taxonomy" id="146802"/>
    <lineage>
        <taxon>Bacteria</taxon>
        <taxon>Bacillati</taxon>
        <taxon>Actinomycetota</taxon>
        <taxon>Actinomycetes</taxon>
        <taxon>Streptosporangiales</taxon>
        <taxon>Nocardiopsidaceae</taxon>
        <taxon>Nocardiopsis</taxon>
    </lineage>
</organism>
<dbReference type="Proteomes" id="UP000553209">
    <property type="component" value="Unassembled WGS sequence"/>
</dbReference>
<accession>A0A7X6MC35</accession>
<keyword evidence="4" id="KW-0012">Acyltransferase</keyword>
<comment type="caution">
    <text evidence="4">The sequence shown here is derived from an EMBL/GenBank/DDBJ whole genome shotgun (WGS) entry which is preliminary data.</text>
</comment>
<dbReference type="Pfam" id="PF00698">
    <property type="entry name" value="Acyl_transf_1"/>
    <property type="match status" value="1"/>
</dbReference>
<evidence type="ECO:0000256" key="2">
    <source>
        <dbReference type="ARBA" id="ARBA00022553"/>
    </source>
</evidence>
<dbReference type="Gene3D" id="3.40.366.10">
    <property type="entry name" value="Malonyl-Coenzyme A Acyl Carrier Protein, domain 2"/>
    <property type="match status" value="1"/>
</dbReference>
<keyword evidence="1" id="KW-0596">Phosphopantetheine</keyword>
<proteinExistence type="predicted"/>
<evidence type="ECO:0000259" key="3">
    <source>
        <dbReference type="SMART" id="SM00827"/>
    </source>
</evidence>
<dbReference type="InterPro" id="IPR016035">
    <property type="entry name" value="Acyl_Trfase/lysoPLipase"/>
</dbReference>